<name>A0ABW5TT07_9SPHI</name>
<accession>A0ABW5TT07</accession>
<protein>
    <submittedName>
        <fullName evidence="2">IPT/TIG domain-containing protein</fullName>
    </submittedName>
</protein>
<gene>
    <name evidence="2" type="ORF">ACFSSE_09545</name>
</gene>
<dbReference type="SUPFAM" id="SSF81296">
    <property type="entry name" value="E set domains"/>
    <property type="match status" value="1"/>
</dbReference>
<feature type="domain" description="IPT/TIG" evidence="1">
    <location>
        <begin position="2"/>
        <end position="50"/>
    </location>
</feature>
<dbReference type="Pfam" id="PF01833">
    <property type="entry name" value="TIG"/>
    <property type="match status" value="1"/>
</dbReference>
<evidence type="ECO:0000313" key="3">
    <source>
        <dbReference type="Proteomes" id="UP001597546"/>
    </source>
</evidence>
<dbReference type="EMBL" id="JBHULV010000028">
    <property type="protein sequence ID" value="MFD2731948.1"/>
    <property type="molecule type" value="Genomic_DNA"/>
</dbReference>
<reference evidence="3" key="1">
    <citation type="journal article" date="2019" name="Int. J. Syst. Evol. Microbiol.">
        <title>The Global Catalogue of Microorganisms (GCM) 10K type strain sequencing project: providing services to taxonomists for standard genome sequencing and annotation.</title>
        <authorList>
            <consortium name="The Broad Institute Genomics Platform"/>
            <consortium name="The Broad Institute Genome Sequencing Center for Infectious Disease"/>
            <person name="Wu L."/>
            <person name="Ma J."/>
        </authorList>
    </citation>
    <scope>NUCLEOTIDE SEQUENCE [LARGE SCALE GENOMIC DNA]</scope>
    <source>
        <strain evidence="3">KCTC 42456</strain>
    </source>
</reference>
<dbReference type="InterPro" id="IPR013783">
    <property type="entry name" value="Ig-like_fold"/>
</dbReference>
<organism evidence="2 3">
    <name type="scientific">Pedobacter alpinus</name>
    <dbReference type="NCBI Taxonomy" id="1590643"/>
    <lineage>
        <taxon>Bacteria</taxon>
        <taxon>Pseudomonadati</taxon>
        <taxon>Bacteroidota</taxon>
        <taxon>Sphingobacteriia</taxon>
        <taxon>Sphingobacteriales</taxon>
        <taxon>Sphingobacteriaceae</taxon>
        <taxon>Pedobacter</taxon>
    </lineage>
</organism>
<evidence type="ECO:0000259" key="1">
    <source>
        <dbReference type="Pfam" id="PF01833"/>
    </source>
</evidence>
<dbReference type="Proteomes" id="UP001597546">
    <property type="component" value="Unassembled WGS sequence"/>
</dbReference>
<evidence type="ECO:0000313" key="2">
    <source>
        <dbReference type="EMBL" id="MFD2731948.1"/>
    </source>
</evidence>
<dbReference type="InterPro" id="IPR002909">
    <property type="entry name" value="IPT_dom"/>
</dbReference>
<dbReference type="RefSeq" id="WP_379043712.1">
    <property type="nucleotide sequence ID" value="NZ_JBHSKW010000032.1"/>
</dbReference>
<proteinExistence type="predicted"/>
<keyword evidence="3" id="KW-1185">Reference proteome</keyword>
<comment type="caution">
    <text evidence="2">The sequence shown here is derived from an EMBL/GenBank/DDBJ whole genome shotgun (WGS) entry which is preliminary data.</text>
</comment>
<dbReference type="InterPro" id="IPR014756">
    <property type="entry name" value="Ig_E-set"/>
</dbReference>
<dbReference type="Gene3D" id="2.60.40.10">
    <property type="entry name" value="Immunoglobulins"/>
    <property type="match status" value="1"/>
</dbReference>
<sequence>MKFGTISTTVLTATSNRITVAVPSNITPSAMKISVTVNGQTITATDNFTITN</sequence>